<reference evidence="1" key="1">
    <citation type="submission" date="2025-08" db="UniProtKB">
        <authorList>
            <consortium name="Ensembl"/>
        </authorList>
    </citation>
    <scope>IDENTIFICATION</scope>
</reference>
<evidence type="ECO:0008006" key="3">
    <source>
        <dbReference type="Google" id="ProtNLM"/>
    </source>
</evidence>
<proteinExistence type="predicted"/>
<protein>
    <recommendedName>
        <fullName evidence="3">Transposase Tc1-like domain-containing protein</fullName>
    </recommendedName>
</protein>
<evidence type="ECO:0000313" key="1">
    <source>
        <dbReference type="Ensembl" id="ENSFHEP00000002363.1"/>
    </source>
</evidence>
<keyword evidence="2" id="KW-1185">Reference proteome</keyword>
<dbReference type="Ensembl" id="ENSFHET00000012356.1">
    <property type="protein sequence ID" value="ENSFHEP00000002363.1"/>
    <property type="gene ID" value="ENSFHEG00000003164.1"/>
</dbReference>
<accession>A0A3Q2SS84</accession>
<reference evidence="1" key="2">
    <citation type="submission" date="2025-09" db="UniProtKB">
        <authorList>
            <consortium name="Ensembl"/>
        </authorList>
    </citation>
    <scope>IDENTIFICATION</scope>
</reference>
<dbReference type="AlphaFoldDB" id="A0A3Q2SS84"/>
<organism evidence="1 2">
    <name type="scientific">Fundulus heteroclitus</name>
    <name type="common">Killifish</name>
    <name type="synonym">Mummichog</name>
    <dbReference type="NCBI Taxonomy" id="8078"/>
    <lineage>
        <taxon>Eukaryota</taxon>
        <taxon>Metazoa</taxon>
        <taxon>Chordata</taxon>
        <taxon>Craniata</taxon>
        <taxon>Vertebrata</taxon>
        <taxon>Euteleostomi</taxon>
        <taxon>Actinopterygii</taxon>
        <taxon>Neopterygii</taxon>
        <taxon>Teleostei</taxon>
        <taxon>Neoteleostei</taxon>
        <taxon>Acanthomorphata</taxon>
        <taxon>Ovalentaria</taxon>
        <taxon>Atherinomorphae</taxon>
        <taxon>Cyprinodontiformes</taxon>
        <taxon>Fundulidae</taxon>
        <taxon>Fundulus</taxon>
    </lineage>
</organism>
<sequence length="86" mass="9277">MGRNLHKSGSSSGTITKCLKVARSPFQAIASMKGIGVRDETKAKDSIMIMAEPGKSVSFPTVKLILDRRGLKSHSVRKKPLLPKAT</sequence>
<dbReference type="GeneTree" id="ENSGT01150000290231"/>
<evidence type="ECO:0000313" key="2">
    <source>
        <dbReference type="Proteomes" id="UP000265000"/>
    </source>
</evidence>
<name>A0A3Q2SS84_FUNHE</name>
<dbReference type="Proteomes" id="UP000265000">
    <property type="component" value="Unplaced"/>
</dbReference>